<dbReference type="InterPro" id="IPR038883">
    <property type="entry name" value="AN11006-like"/>
</dbReference>
<name>A0A6A6QNK0_9PEZI</name>
<proteinExistence type="predicted"/>
<protein>
    <recommendedName>
        <fullName evidence="3">F-box domain-containing protein</fullName>
    </recommendedName>
</protein>
<organism evidence="1 2">
    <name type="scientific">Lophium mytilinum</name>
    <dbReference type="NCBI Taxonomy" id="390894"/>
    <lineage>
        <taxon>Eukaryota</taxon>
        <taxon>Fungi</taxon>
        <taxon>Dikarya</taxon>
        <taxon>Ascomycota</taxon>
        <taxon>Pezizomycotina</taxon>
        <taxon>Dothideomycetes</taxon>
        <taxon>Pleosporomycetidae</taxon>
        <taxon>Mytilinidiales</taxon>
        <taxon>Mytilinidiaceae</taxon>
        <taxon>Lophium</taxon>
    </lineage>
</organism>
<dbReference type="OrthoDB" id="62952at2759"/>
<reference evidence="1" key="1">
    <citation type="journal article" date="2020" name="Stud. Mycol.">
        <title>101 Dothideomycetes genomes: a test case for predicting lifestyles and emergence of pathogens.</title>
        <authorList>
            <person name="Haridas S."/>
            <person name="Albert R."/>
            <person name="Binder M."/>
            <person name="Bloem J."/>
            <person name="Labutti K."/>
            <person name="Salamov A."/>
            <person name="Andreopoulos B."/>
            <person name="Baker S."/>
            <person name="Barry K."/>
            <person name="Bills G."/>
            <person name="Bluhm B."/>
            <person name="Cannon C."/>
            <person name="Castanera R."/>
            <person name="Culley D."/>
            <person name="Daum C."/>
            <person name="Ezra D."/>
            <person name="Gonzalez J."/>
            <person name="Henrissat B."/>
            <person name="Kuo A."/>
            <person name="Liang C."/>
            <person name="Lipzen A."/>
            <person name="Lutzoni F."/>
            <person name="Magnuson J."/>
            <person name="Mondo S."/>
            <person name="Nolan M."/>
            <person name="Ohm R."/>
            <person name="Pangilinan J."/>
            <person name="Park H.-J."/>
            <person name="Ramirez L."/>
            <person name="Alfaro M."/>
            <person name="Sun H."/>
            <person name="Tritt A."/>
            <person name="Yoshinaga Y."/>
            <person name="Zwiers L.-H."/>
            <person name="Turgeon B."/>
            <person name="Goodwin S."/>
            <person name="Spatafora J."/>
            <person name="Crous P."/>
            <person name="Grigoriev I."/>
        </authorList>
    </citation>
    <scope>NUCLEOTIDE SEQUENCE</scope>
    <source>
        <strain evidence="1">CBS 269.34</strain>
    </source>
</reference>
<keyword evidence="2" id="KW-1185">Reference proteome</keyword>
<dbReference type="PANTHER" id="PTHR42085">
    <property type="entry name" value="F-BOX DOMAIN-CONTAINING PROTEIN"/>
    <property type="match status" value="1"/>
</dbReference>
<dbReference type="Proteomes" id="UP000799750">
    <property type="component" value="Unassembled WGS sequence"/>
</dbReference>
<sequence>MLLTLPRELRDLIYTFALCPPDRDHRVKIHRSPAPIELSHLRVSIDLSLLRVSRQLYTETHPLYYSTNLFHVLGRAADTLIPFVDNIGPRGLQHLRALSVAPSGETASRRVRFSSAIAQIPQLERLELRLFDTYFLSEAGRGNSVAETLDRSHDYGWLTPLSGLKRFDIVLGLQCGRGEQGCGRPNGRSCVEWREAAREVQRAIRVEVCQPRAAFGMSPSYSRRQRQRAKAMEQRKFLREMEKFRERMERELERPEMGAVRRELRARFASASQP</sequence>
<evidence type="ECO:0000313" key="1">
    <source>
        <dbReference type="EMBL" id="KAF2493686.1"/>
    </source>
</evidence>
<dbReference type="AlphaFoldDB" id="A0A6A6QNK0"/>
<dbReference type="PANTHER" id="PTHR42085:SF2">
    <property type="entry name" value="F-BOX DOMAIN-CONTAINING PROTEIN"/>
    <property type="match status" value="1"/>
</dbReference>
<evidence type="ECO:0000313" key="2">
    <source>
        <dbReference type="Proteomes" id="UP000799750"/>
    </source>
</evidence>
<accession>A0A6A6QNK0</accession>
<dbReference type="EMBL" id="MU004191">
    <property type="protein sequence ID" value="KAF2493686.1"/>
    <property type="molecule type" value="Genomic_DNA"/>
</dbReference>
<evidence type="ECO:0008006" key="3">
    <source>
        <dbReference type="Google" id="ProtNLM"/>
    </source>
</evidence>
<gene>
    <name evidence="1" type="ORF">BU16DRAFT_52220</name>
</gene>